<organism evidence="1 2">
    <name type="scientific">Parasedimentitalea marina</name>
    <dbReference type="NCBI Taxonomy" id="2483033"/>
    <lineage>
        <taxon>Bacteria</taxon>
        <taxon>Pseudomonadati</taxon>
        <taxon>Pseudomonadota</taxon>
        <taxon>Alphaproteobacteria</taxon>
        <taxon>Rhodobacterales</taxon>
        <taxon>Paracoccaceae</taxon>
        <taxon>Parasedimentitalea</taxon>
    </lineage>
</organism>
<dbReference type="KEGG" id="sedi:EBB79_22045"/>
<name>A0A3T0N9B3_9RHOB</name>
<dbReference type="OrthoDB" id="564699at2"/>
<geneLocation type="plasmid" evidence="1 2">
    <name>pW43A</name>
</geneLocation>
<gene>
    <name evidence="1" type="ORF">EBB79_22045</name>
</gene>
<protein>
    <submittedName>
        <fullName evidence="1">DUF2793 domain-containing protein</fullName>
    </submittedName>
</protein>
<proteinExistence type="predicted"/>
<dbReference type="SUPFAM" id="SSF51126">
    <property type="entry name" value="Pectin lyase-like"/>
    <property type="match status" value="1"/>
</dbReference>
<dbReference type="Gene3D" id="2.160.20.10">
    <property type="entry name" value="Single-stranded right-handed beta-helix, Pectin lyase-like"/>
    <property type="match status" value="1"/>
</dbReference>
<dbReference type="Proteomes" id="UP000283063">
    <property type="component" value="Plasmid pW43A"/>
</dbReference>
<dbReference type="AlphaFoldDB" id="A0A3T0N9B3"/>
<dbReference type="InterPro" id="IPR011050">
    <property type="entry name" value="Pectin_lyase_fold/virulence"/>
</dbReference>
<keyword evidence="1" id="KW-0614">Plasmid</keyword>
<dbReference type="EMBL" id="CP033220">
    <property type="protein sequence ID" value="AZV80644.1"/>
    <property type="molecule type" value="Genomic_DNA"/>
</dbReference>
<dbReference type="Pfam" id="PF10983">
    <property type="entry name" value="DUF2793"/>
    <property type="match status" value="1"/>
</dbReference>
<dbReference type="InterPro" id="IPR012334">
    <property type="entry name" value="Pectin_lyas_fold"/>
</dbReference>
<evidence type="ECO:0000313" key="2">
    <source>
        <dbReference type="Proteomes" id="UP000283063"/>
    </source>
</evidence>
<keyword evidence="2" id="KW-1185">Reference proteome</keyword>
<accession>A0A3T0N9B3</accession>
<evidence type="ECO:0000313" key="1">
    <source>
        <dbReference type="EMBL" id="AZV80644.1"/>
    </source>
</evidence>
<sequence>MSDTSPALSLPLLMPSQAQKHVTHNEALMILDMVTQLAVADLPLADPPPTPATGARYIIGAAPTGHWAGHDSEIAVWDGMIWRFVMPQPGWRADVSPTGQSLRFDGSDWQTVLPQLQNLPALGVGATADASNPLTVAAAATLLTHTGAGHQLKLNKSGASDTTSLLFQTSWSGRAEMGTTGSDDFSIKVSSDGSNWQEALHIAGTTGQVHFPQGSPDLRDRLTAPRTYYVRPDGSDTNTGLSDAASGAFLTLQHAVNQALSLDNGLHDVTLQVADGSYGEDLVIADRLLGSGLCSLSERPQIQAS</sequence>
<dbReference type="RefSeq" id="WP_127751155.1">
    <property type="nucleotide sequence ID" value="NZ_CP033220.1"/>
</dbReference>
<reference evidence="1 2" key="1">
    <citation type="submission" date="2018-10" db="EMBL/GenBank/DDBJ databases">
        <title>Parasedimentitalea marina sp. nov., a psychrophilic bacterium isolated from deep seawater of the New Britain Trench.</title>
        <authorList>
            <person name="Cao J."/>
        </authorList>
    </citation>
    <scope>NUCLEOTIDE SEQUENCE [LARGE SCALE GENOMIC DNA]</scope>
    <source>
        <strain evidence="1 2">W43</strain>
        <plasmid evidence="1 2">pW43A</plasmid>
    </source>
</reference>
<dbReference type="InterPro" id="IPR021251">
    <property type="entry name" value="DUF2793"/>
</dbReference>